<evidence type="ECO:0000256" key="1">
    <source>
        <dbReference type="SAM" id="Phobius"/>
    </source>
</evidence>
<dbReference type="Proteomes" id="UP000297014">
    <property type="component" value="Unassembled WGS sequence"/>
</dbReference>
<evidence type="ECO:0000313" key="4">
    <source>
        <dbReference type="Proteomes" id="UP000002754"/>
    </source>
</evidence>
<evidence type="ECO:0000313" key="2">
    <source>
        <dbReference type="EMBL" id="KGA97364.1"/>
    </source>
</evidence>
<dbReference type="Proteomes" id="UP000002754">
    <property type="component" value="Unassembled WGS sequence"/>
</dbReference>
<dbReference type="STRING" id="1218173.BALCAV_0210660"/>
<sequence length="88" mass="10206">MGYKKAIYATLVAGASAVTTFYLTNKERRTELKNKTKEMYQKVCSVTNKEKPTPKQLRIGHPDPYDIEDQKMVDEGALYSVQRYNRQQ</sequence>
<keyword evidence="1" id="KW-0812">Transmembrane</keyword>
<comment type="caution">
    <text evidence="2">The sequence shown here is derived from an EMBL/GenBank/DDBJ whole genome shotgun (WGS) entry which is preliminary data.</text>
</comment>
<organism evidence="2 4">
    <name type="scientific">Alkalihalobacillus alcalophilus ATCC 27647 = CGMCC 1.3604</name>
    <dbReference type="NCBI Taxonomy" id="1218173"/>
    <lineage>
        <taxon>Bacteria</taxon>
        <taxon>Bacillati</taxon>
        <taxon>Bacillota</taxon>
        <taxon>Bacilli</taxon>
        <taxon>Bacillales</taxon>
        <taxon>Bacillaceae</taxon>
        <taxon>Alkalihalobacillus</taxon>
    </lineage>
</organism>
<evidence type="ECO:0008006" key="6">
    <source>
        <dbReference type="Google" id="ProtNLM"/>
    </source>
</evidence>
<evidence type="ECO:0000313" key="3">
    <source>
        <dbReference type="EMBL" id="THG88366.1"/>
    </source>
</evidence>
<dbReference type="EMBL" id="ALPT02000031">
    <property type="protein sequence ID" value="KGA97364.1"/>
    <property type="molecule type" value="Genomic_DNA"/>
</dbReference>
<accession>A0A094WHU8</accession>
<keyword evidence="1" id="KW-1133">Transmembrane helix</keyword>
<keyword evidence="1" id="KW-0472">Membrane</keyword>
<name>A0A094WHU8_ALKAL</name>
<feature type="transmembrane region" description="Helical" evidence="1">
    <location>
        <begin position="6"/>
        <end position="25"/>
    </location>
</feature>
<dbReference type="AlphaFoldDB" id="A0A094WHU8"/>
<gene>
    <name evidence="3" type="ORF">AJ85_06200</name>
    <name evidence="2" type="ORF">BALCAV_0210660</name>
</gene>
<reference evidence="2 4" key="1">
    <citation type="journal article" date="2014" name="Genome Announc.">
        <title>Draft Genome Sequence of Bacillus alcalophilus AV1934, a Classic Alkaliphile Isolated from Human Feces in 1934.</title>
        <authorList>
            <person name="Attie O."/>
            <person name="Jayaprakash A."/>
            <person name="Shah H."/>
            <person name="Paulsen I.T."/>
            <person name="Morino M."/>
            <person name="Takahashi Y."/>
            <person name="Narumi I."/>
            <person name="Sachidanandam R."/>
            <person name="Satoh K."/>
            <person name="Ito M."/>
            <person name="Krulwich T.A."/>
        </authorList>
    </citation>
    <scope>NUCLEOTIDE SEQUENCE [LARGE SCALE GENOMIC DNA]</scope>
    <source>
        <strain evidence="2 4">AV1934</strain>
    </source>
</reference>
<evidence type="ECO:0000313" key="5">
    <source>
        <dbReference type="Proteomes" id="UP000297014"/>
    </source>
</evidence>
<proteinExistence type="predicted"/>
<dbReference type="eggNOG" id="ENOG5033KR4">
    <property type="taxonomic scope" value="Bacteria"/>
</dbReference>
<dbReference type="EMBL" id="JALP01000395">
    <property type="protein sequence ID" value="THG88366.1"/>
    <property type="molecule type" value="Genomic_DNA"/>
</dbReference>
<reference evidence="3 5" key="2">
    <citation type="submission" date="2014-01" db="EMBL/GenBank/DDBJ databases">
        <title>Draft genome sequencing of Bacillus alcalophilus CGMCC 1.3604.</title>
        <authorList>
            <person name="Yang J."/>
            <person name="Diao L."/>
            <person name="Yang S."/>
        </authorList>
    </citation>
    <scope>NUCLEOTIDE SEQUENCE [LARGE SCALE GENOMIC DNA]</scope>
    <source>
        <strain evidence="3 5">CGMCC 1.3604</strain>
    </source>
</reference>
<dbReference type="OrthoDB" id="2390014at2"/>
<dbReference type="RefSeq" id="WP_003322163.1">
    <property type="nucleotide sequence ID" value="NZ_ALPT02000031.1"/>
</dbReference>
<protein>
    <recommendedName>
        <fullName evidence="6">YbyB</fullName>
    </recommendedName>
</protein>
<keyword evidence="4" id="KW-1185">Reference proteome</keyword>